<protein>
    <submittedName>
        <fullName evidence="2">Uncharacterized protein</fullName>
    </submittedName>
</protein>
<evidence type="ECO:0000313" key="3">
    <source>
        <dbReference type="EMBL" id="PQM45803.1"/>
    </source>
</evidence>
<keyword evidence="4" id="KW-1185">Reference proteome</keyword>
<dbReference type="EMBL" id="MLQM01000059">
    <property type="protein sequence ID" value="OHV03846.1"/>
    <property type="molecule type" value="Genomic_DNA"/>
</dbReference>
<organism evidence="2 4">
    <name type="scientific">Mycobacterium talmoniae</name>
    <dbReference type="NCBI Taxonomy" id="1858794"/>
    <lineage>
        <taxon>Bacteria</taxon>
        <taxon>Bacillati</taxon>
        <taxon>Actinomycetota</taxon>
        <taxon>Actinomycetes</taxon>
        <taxon>Mycobacteriales</taxon>
        <taxon>Mycobacteriaceae</taxon>
        <taxon>Mycobacterium</taxon>
    </lineage>
</organism>
<reference evidence="3 5" key="2">
    <citation type="journal article" date="2017" name="Int. J. Syst. Evol. Microbiol.">
        <title>Mycobacterium talmoniae sp. nov., a slowly growing mycobacterium isolated from human respiratory samples.</title>
        <authorList>
            <person name="Davidson R.M."/>
            <person name="DeGroote M.A."/>
            <person name="Marola J.L."/>
            <person name="Buss S."/>
            <person name="Jones V."/>
            <person name="McNeil M.R."/>
            <person name="Freifeld A.G."/>
            <person name="Elaine Epperson L."/>
            <person name="Hasan N.A."/>
            <person name="Jackson M."/>
            <person name="Iwen P.C."/>
            <person name="Salfinger M."/>
            <person name="Strong M."/>
        </authorList>
    </citation>
    <scope>NUCLEOTIDE SEQUENCE [LARGE SCALE GENOMIC DNA]</scope>
    <source>
        <strain evidence="3 5">ATCC BAA-2683</strain>
    </source>
</reference>
<dbReference type="Proteomes" id="UP000238296">
    <property type="component" value="Unassembled WGS sequence"/>
</dbReference>
<dbReference type="EMBL" id="PPEA01000584">
    <property type="protein sequence ID" value="PQM45803.1"/>
    <property type="molecule type" value="Genomic_DNA"/>
</dbReference>
<comment type="caution">
    <text evidence="2">The sequence shown here is derived from an EMBL/GenBank/DDBJ whole genome shotgun (WGS) entry which is preliminary data.</text>
</comment>
<reference evidence="3" key="3">
    <citation type="submission" date="2018-01" db="EMBL/GenBank/DDBJ databases">
        <authorList>
            <person name="Gaut B.S."/>
            <person name="Morton B.R."/>
            <person name="Clegg M.T."/>
            <person name="Duvall M.R."/>
        </authorList>
    </citation>
    <scope>NUCLEOTIDE SEQUENCE</scope>
    <source>
        <strain evidence="3">ATCC BAA-2683</strain>
    </source>
</reference>
<accession>A0A1S1NDU3</accession>
<reference evidence="2 4" key="1">
    <citation type="submission" date="2016-10" db="EMBL/GenBank/DDBJ databases">
        <title>Genome sequence of Mycobacterium talmonii.</title>
        <authorList>
            <person name="Greninger A.L."/>
            <person name="Elliott B."/>
            <person name="Vasireddy S."/>
            <person name="Vasireddy R."/>
        </authorList>
    </citation>
    <scope>NUCLEOTIDE SEQUENCE [LARGE SCALE GENOMIC DNA]</scope>
    <source>
        <strain evidence="2">MO-5499</strain>
        <strain evidence="4">NE-TNMC-100812</strain>
    </source>
</reference>
<evidence type="ECO:0000313" key="5">
    <source>
        <dbReference type="Proteomes" id="UP000238296"/>
    </source>
</evidence>
<evidence type="ECO:0000313" key="4">
    <source>
        <dbReference type="Proteomes" id="UP000179734"/>
    </source>
</evidence>
<name>A0A1S1NDU3_9MYCO</name>
<gene>
    <name evidence="2" type="ORF">BKN37_12805</name>
    <name evidence="3" type="ORF">C1Y40_04014</name>
</gene>
<dbReference type="Proteomes" id="UP000179734">
    <property type="component" value="Unassembled WGS sequence"/>
</dbReference>
<dbReference type="AlphaFoldDB" id="A0A1S1NDU3"/>
<sequence length="122" mass="13396">MPVVKGTIQGKYDDVVGDGRSPFWYLTVTGVDASSYDKAEQLLLNAGFSRDQGRDDHDLQSCGRHSEFTKLAAEYYDITLCGNDTGSGYQLKYNVFLIHDAGPTPVPPPTLPPFEPTPPFPN</sequence>
<proteinExistence type="predicted"/>
<feature type="compositionally biased region" description="Pro residues" evidence="1">
    <location>
        <begin position="104"/>
        <end position="122"/>
    </location>
</feature>
<evidence type="ECO:0000313" key="2">
    <source>
        <dbReference type="EMBL" id="OHV03846.1"/>
    </source>
</evidence>
<evidence type="ECO:0000256" key="1">
    <source>
        <dbReference type="SAM" id="MobiDB-lite"/>
    </source>
</evidence>
<feature type="region of interest" description="Disordered" evidence="1">
    <location>
        <begin position="102"/>
        <end position="122"/>
    </location>
</feature>